<proteinExistence type="predicted"/>
<comment type="caution">
    <text evidence="1">The sequence shown here is derived from an EMBL/GenBank/DDBJ whole genome shotgun (WGS) entry which is preliminary data.</text>
</comment>
<reference evidence="1 2" key="2">
    <citation type="journal article" date="2022" name="Mol. Ecol. Resour.">
        <title>The genomes of chicory, endive, great burdock and yacon provide insights into Asteraceae paleo-polyploidization history and plant inulin production.</title>
        <authorList>
            <person name="Fan W."/>
            <person name="Wang S."/>
            <person name="Wang H."/>
            <person name="Wang A."/>
            <person name="Jiang F."/>
            <person name="Liu H."/>
            <person name="Zhao H."/>
            <person name="Xu D."/>
            <person name="Zhang Y."/>
        </authorList>
    </citation>
    <scope>NUCLEOTIDE SEQUENCE [LARGE SCALE GENOMIC DNA]</scope>
    <source>
        <strain evidence="2">cv. Yunnan</strain>
        <tissue evidence="1">Leaves</tissue>
    </source>
</reference>
<evidence type="ECO:0000313" key="2">
    <source>
        <dbReference type="Proteomes" id="UP001056120"/>
    </source>
</evidence>
<name>A0ACB9HUB5_9ASTR</name>
<accession>A0ACB9HUB5</accession>
<protein>
    <submittedName>
        <fullName evidence="1">Uncharacterized protein</fullName>
    </submittedName>
</protein>
<keyword evidence="2" id="KW-1185">Reference proteome</keyword>
<reference evidence="2" key="1">
    <citation type="journal article" date="2022" name="Mol. Ecol. Resour.">
        <title>The genomes of chicory, endive, great burdock and yacon provide insights into Asteraceae palaeo-polyploidization history and plant inulin production.</title>
        <authorList>
            <person name="Fan W."/>
            <person name="Wang S."/>
            <person name="Wang H."/>
            <person name="Wang A."/>
            <person name="Jiang F."/>
            <person name="Liu H."/>
            <person name="Zhao H."/>
            <person name="Xu D."/>
            <person name="Zhang Y."/>
        </authorList>
    </citation>
    <scope>NUCLEOTIDE SEQUENCE [LARGE SCALE GENOMIC DNA]</scope>
    <source>
        <strain evidence="2">cv. Yunnan</strain>
    </source>
</reference>
<sequence>MISDSKLPIFFWAEAINTVCYVQNRVLLNKHQLKTPYEVMFNQKPNVGHFRAFGCLCTLLHNDTLGSKFDANADECYFVGYSSCKTLYMVYNKRTKQIVESYYIDWQELNKTDANSGPNWLFDYDSVFKLFNVFSDVSDMLDDGFYKYSTVDYRIDEDPDQESSSSSKTPESSSQESDHQTTDPINNETAASGSGNASQETVASGSGHASQDTIPDPHVIEEPVPITEEADQHITNLPETIQEEVPTLRIHKDHLVEDIIGPLSDGVKTRSQSGTINVCLYSAFISQIEPKNIKMALSEASWVEAMQEELMQFEKLKVWERMPLPQGKLPIRTRWVYRNKKDESGVIVRNKDRLVMQGFYQQEGIDYEEVFAPVARLEAIRIFLAYASYKNFKVFQMDVKTTFLNGKVQEKIYVCQPPGFKDTNHPHHVYKMDKALYGLHQAPRAWYATLAEHLLANGYSRGAIDQTLFLKNMGDDLILVQIYVDDIIFGSTNDALCKEFEEVMKKKFEISSMGEMAFFLGLQVKQSDDGILIHQAKYVNDILLKFNFADSKPASTPMATRPVLTPHLGEPKIDQHLYRSMIGSLMYLAAVQTSCLRDHGGCNLERKSTTGGCQFLGERLVLWQCKKQTTVWTSTAEAEYVAASACCSQVSTDDNVADIFTKAFDLARFNFLVECLKMISFD</sequence>
<dbReference type="EMBL" id="CM042028">
    <property type="protein sequence ID" value="KAI3798903.1"/>
    <property type="molecule type" value="Genomic_DNA"/>
</dbReference>
<dbReference type="Proteomes" id="UP001056120">
    <property type="component" value="Linkage Group LG11"/>
</dbReference>
<gene>
    <name evidence="1" type="ORF">L1987_34187</name>
</gene>
<organism evidence="1 2">
    <name type="scientific">Smallanthus sonchifolius</name>
    <dbReference type="NCBI Taxonomy" id="185202"/>
    <lineage>
        <taxon>Eukaryota</taxon>
        <taxon>Viridiplantae</taxon>
        <taxon>Streptophyta</taxon>
        <taxon>Embryophyta</taxon>
        <taxon>Tracheophyta</taxon>
        <taxon>Spermatophyta</taxon>
        <taxon>Magnoliopsida</taxon>
        <taxon>eudicotyledons</taxon>
        <taxon>Gunneridae</taxon>
        <taxon>Pentapetalae</taxon>
        <taxon>asterids</taxon>
        <taxon>campanulids</taxon>
        <taxon>Asterales</taxon>
        <taxon>Asteraceae</taxon>
        <taxon>Asteroideae</taxon>
        <taxon>Heliantheae alliance</taxon>
        <taxon>Millerieae</taxon>
        <taxon>Smallanthus</taxon>
    </lineage>
</organism>
<evidence type="ECO:0000313" key="1">
    <source>
        <dbReference type="EMBL" id="KAI3798903.1"/>
    </source>
</evidence>